<gene>
    <name evidence="1" type="ORF">HMPREF9488_00456</name>
</gene>
<protein>
    <recommendedName>
        <fullName evidence="3">TIGR02453 family protein</fullName>
    </recommendedName>
</protein>
<reference evidence="1 2" key="1">
    <citation type="submission" date="2010-12" db="EMBL/GenBank/DDBJ databases">
        <title>The Genome Sequence of Coprobacillus sp. strain 29_1.</title>
        <authorList>
            <consortium name="The Broad Institute Genome Sequencing Platform"/>
            <person name="Earl A."/>
            <person name="Ward D."/>
            <person name="Feldgarden M."/>
            <person name="Gevers D."/>
            <person name="Daigneault M."/>
            <person name="Sibley C.D."/>
            <person name="White A."/>
            <person name="Strauss J."/>
            <person name="Allen-Vercoe E."/>
            <person name="Young S.K."/>
            <person name="Zeng Q."/>
            <person name="Gargeya S."/>
            <person name="Fitzgerald M."/>
            <person name="Haas B."/>
            <person name="Abouelleil A."/>
            <person name="Alvarado L."/>
            <person name="Arachchi H.M."/>
            <person name="Berlin A."/>
            <person name="Brown A."/>
            <person name="Chapman S.B."/>
            <person name="Chen Z."/>
            <person name="Dunbar C."/>
            <person name="Freedman E."/>
            <person name="Gearin G."/>
            <person name="Gellesch M."/>
            <person name="Goldberg J."/>
            <person name="Griggs A."/>
            <person name="Gujja S."/>
            <person name="Heilman E."/>
            <person name="Heiman D."/>
            <person name="Howarth C."/>
            <person name="Larson L."/>
            <person name="Lui A."/>
            <person name="MacDonald P.J.P."/>
            <person name="Mehta T."/>
            <person name="Montmayeur A."/>
            <person name="Murphy C."/>
            <person name="Neiman D."/>
            <person name="Pearson M."/>
            <person name="Priest M."/>
            <person name="Roberts A."/>
            <person name="Saif S."/>
            <person name="Shea T."/>
            <person name="Shenoy N."/>
            <person name="Sisk P."/>
            <person name="Stolte C."/>
            <person name="Sykes S."/>
            <person name="White J."/>
            <person name="Yandava C."/>
            <person name="Nusbaum C."/>
            <person name="Birren B."/>
        </authorList>
    </citation>
    <scope>NUCLEOTIDE SEQUENCE [LARGE SCALE GENOMIC DNA]</scope>
    <source>
        <strain evidence="1 2">29_1</strain>
    </source>
</reference>
<dbReference type="InterPro" id="IPR015996">
    <property type="entry name" value="UCP028451"/>
</dbReference>
<dbReference type="OrthoDB" id="9794241at2"/>
<dbReference type="GeneID" id="78229134"/>
<dbReference type="NCBIfam" id="TIGR02453">
    <property type="entry name" value="TIGR02453 family protein"/>
    <property type="match status" value="1"/>
</dbReference>
<evidence type="ECO:0000313" key="1">
    <source>
        <dbReference type="EMBL" id="EFW06224.1"/>
    </source>
</evidence>
<dbReference type="AlphaFoldDB" id="E7G6R8"/>
<dbReference type="STRING" id="100884.GCA_000269565_01254"/>
<evidence type="ECO:0000313" key="2">
    <source>
        <dbReference type="Proteomes" id="UP000003157"/>
    </source>
</evidence>
<keyword evidence="2" id="KW-1185">Reference proteome</keyword>
<dbReference type="InterPro" id="IPR012808">
    <property type="entry name" value="CHP02453"/>
</dbReference>
<sequence length="228" mass="26737">MADLKKILDYLSKLELNNNREWYHNHKQERLEILQEFENFLQDLIFEIGNFDESILHINPKDITFKMVRDTRFGADKSPYNPVMRAHISAKGKLPIPVGYFISLQPHDGTMLGGGLFASTFKDATSMIRDYILIHGEELDKIVNHSDFQSRFSLLGAKLKKVPRGYDSEHPYGDYLKYKSMFVEEFIADRELHDYQSFVKLAAKEFQYMKPLNDFLNKALIDFQMPER</sequence>
<proteinExistence type="predicted"/>
<dbReference type="PANTHER" id="PTHR36452">
    <property type="entry name" value="CHROMOSOME 12, WHOLE GENOME SHOTGUN SEQUENCE"/>
    <property type="match status" value="1"/>
</dbReference>
<dbReference type="RefSeq" id="WP_008787577.1">
    <property type="nucleotide sequence ID" value="NZ_AKCB01000001.1"/>
</dbReference>
<dbReference type="PIRSF" id="PIRSF028451">
    <property type="entry name" value="UCP028451"/>
    <property type="match status" value="1"/>
</dbReference>
<accession>E7G6R8</accession>
<dbReference type="eggNOG" id="COG5587">
    <property type="taxonomic scope" value="Bacteria"/>
</dbReference>
<evidence type="ECO:0008006" key="3">
    <source>
        <dbReference type="Google" id="ProtNLM"/>
    </source>
</evidence>
<dbReference type="Proteomes" id="UP000003157">
    <property type="component" value="Unassembled WGS sequence"/>
</dbReference>
<dbReference type="Pfam" id="PF09365">
    <property type="entry name" value="DUF2461"/>
    <property type="match status" value="1"/>
</dbReference>
<dbReference type="EMBL" id="ADKX01000007">
    <property type="protein sequence ID" value="EFW06224.1"/>
    <property type="molecule type" value="Genomic_DNA"/>
</dbReference>
<name>E7G6R8_9FIRM</name>
<organism evidence="1 2">
    <name type="scientific">Coprobacillus cateniformis</name>
    <dbReference type="NCBI Taxonomy" id="100884"/>
    <lineage>
        <taxon>Bacteria</taxon>
        <taxon>Bacillati</taxon>
        <taxon>Bacillota</taxon>
        <taxon>Erysipelotrichia</taxon>
        <taxon>Erysipelotrichales</taxon>
        <taxon>Coprobacillaceae</taxon>
        <taxon>Coprobacillus</taxon>
    </lineage>
</organism>
<dbReference type="PANTHER" id="PTHR36452:SF1">
    <property type="entry name" value="DUF2461 DOMAIN-CONTAINING PROTEIN"/>
    <property type="match status" value="1"/>
</dbReference>
<dbReference type="HOGENOM" id="CLU_036742_2_0_9"/>
<comment type="caution">
    <text evidence="1">The sequence shown here is derived from an EMBL/GenBank/DDBJ whole genome shotgun (WGS) entry which is preliminary data.</text>
</comment>